<keyword evidence="2" id="KW-1185">Reference proteome</keyword>
<protein>
    <submittedName>
        <fullName evidence="1">Uncharacterized protein</fullName>
    </submittedName>
</protein>
<sequence length="95" mass="11246">MNKEPNTDIQNWIEELKKDRVFRFMNTGASSYKQLGFTILSLLNTCQTHLFSLENKEPTKEQEQELRMDIYNLLEMAKNLLPHIELEFLDQVLGK</sequence>
<comment type="caution">
    <text evidence="1">The sequence shown here is derived from an EMBL/GenBank/DDBJ whole genome shotgun (WGS) entry which is preliminary data.</text>
</comment>
<reference evidence="1 2" key="1">
    <citation type="submission" date="2019-02" db="EMBL/GenBank/DDBJ databases">
        <title>Apibacter muscae sp. nov.: a novel member of the house fly microbiota.</title>
        <authorList>
            <person name="Park R."/>
        </authorList>
    </citation>
    <scope>NUCLEOTIDE SEQUENCE [LARGE SCALE GENOMIC DNA]</scope>
    <source>
        <strain evidence="1 2">AL1</strain>
    </source>
</reference>
<dbReference type="RefSeq" id="WP_146293205.1">
    <property type="nucleotide sequence ID" value="NZ_SELH01000025.1"/>
</dbReference>
<dbReference type="OrthoDB" id="1453210at2"/>
<dbReference type="AlphaFoldDB" id="A0A563D9T1"/>
<organism evidence="1 2">
    <name type="scientific">Apibacter muscae</name>
    <dbReference type="NCBI Taxonomy" id="2509004"/>
    <lineage>
        <taxon>Bacteria</taxon>
        <taxon>Pseudomonadati</taxon>
        <taxon>Bacteroidota</taxon>
        <taxon>Flavobacteriia</taxon>
        <taxon>Flavobacteriales</taxon>
        <taxon>Weeksellaceae</taxon>
        <taxon>Apibacter</taxon>
    </lineage>
</organism>
<evidence type="ECO:0000313" key="2">
    <source>
        <dbReference type="Proteomes" id="UP000319499"/>
    </source>
</evidence>
<dbReference type="EMBL" id="SELH01000025">
    <property type="protein sequence ID" value="TWP26703.1"/>
    <property type="molecule type" value="Genomic_DNA"/>
</dbReference>
<dbReference type="Proteomes" id="UP000319499">
    <property type="component" value="Unassembled WGS sequence"/>
</dbReference>
<proteinExistence type="predicted"/>
<accession>A0A563D9T1</accession>
<evidence type="ECO:0000313" key="1">
    <source>
        <dbReference type="EMBL" id="TWP26703.1"/>
    </source>
</evidence>
<name>A0A563D9T1_9FLAO</name>
<gene>
    <name evidence="1" type="ORF">ETU09_09060</name>
</gene>